<dbReference type="InterPro" id="IPR011025">
    <property type="entry name" value="GproteinA_insert"/>
</dbReference>
<keyword evidence="8" id="KW-1185">Reference proteome</keyword>
<accession>A0A5B8MQG6</accession>
<evidence type="ECO:0000256" key="3">
    <source>
        <dbReference type="ARBA" id="ARBA00023134"/>
    </source>
</evidence>
<dbReference type="PANTHER" id="PTHR10218:SF302">
    <property type="entry name" value="GUANINE NUCLEOTIDE-BINDING PROTEIN ALPHA-5 SUBUNIT"/>
    <property type="match status" value="1"/>
</dbReference>
<evidence type="ECO:0000256" key="2">
    <source>
        <dbReference type="ARBA" id="ARBA00022741"/>
    </source>
</evidence>
<keyword evidence="4" id="KW-0807">Transducer</keyword>
<keyword evidence="3 5" id="KW-0342">GTP-binding</keyword>
<keyword evidence="1 6" id="KW-0479">Metal-binding</keyword>
<dbReference type="GO" id="GO:0005737">
    <property type="term" value="C:cytoplasm"/>
    <property type="evidence" value="ECO:0007669"/>
    <property type="project" value="TreeGrafter"/>
</dbReference>
<evidence type="ECO:0000256" key="5">
    <source>
        <dbReference type="PIRSR" id="PIRSR601019-1"/>
    </source>
</evidence>
<name>A0A5B8MQG6_9CHLO</name>
<dbReference type="SMART" id="SM00275">
    <property type="entry name" value="G_alpha"/>
    <property type="match status" value="1"/>
</dbReference>
<feature type="binding site" evidence="6">
    <location>
        <position position="23"/>
    </location>
    <ligand>
        <name>Mg(2+)</name>
        <dbReference type="ChEBI" id="CHEBI:18420"/>
    </ligand>
</feature>
<dbReference type="PANTHER" id="PTHR10218">
    <property type="entry name" value="GTP-BINDING PROTEIN ALPHA SUBUNIT"/>
    <property type="match status" value="1"/>
</dbReference>
<organism evidence="7 8">
    <name type="scientific">Chloropicon primus</name>
    <dbReference type="NCBI Taxonomy" id="1764295"/>
    <lineage>
        <taxon>Eukaryota</taxon>
        <taxon>Viridiplantae</taxon>
        <taxon>Chlorophyta</taxon>
        <taxon>Chloropicophyceae</taxon>
        <taxon>Chloropicales</taxon>
        <taxon>Chloropicaceae</taxon>
        <taxon>Chloropicon</taxon>
    </lineage>
</organism>
<feature type="binding site" evidence="5">
    <location>
        <begin position="192"/>
        <end position="196"/>
    </location>
    <ligand>
        <name>GTP</name>
        <dbReference type="ChEBI" id="CHEBI:37565"/>
    </ligand>
</feature>
<dbReference type="SUPFAM" id="SSF52540">
    <property type="entry name" value="P-loop containing nucleoside triphosphate hydrolases"/>
    <property type="match status" value="1"/>
</dbReference>
<dbReference type="Gene3D" id="3.40.50.300">
    <property type="entry name" value="P-loop containing nucleotide triphosphate hydrolases"/>
    <property type="match status" value="1"/>
</dbReference>
<evidence type="ECO:0000313" key="8">
    <source>
        <dbReference type="Proteomes" id="UP000316726"/>
    </source>
</evidence>
<dbReference type="Gene3D" id="1.10.400.10">
    <property type="entry name" value="GI Alpha 1, domain 2-like"/>
    <property type="match status" value="1"/>
</dbReference>
<sequence>MGICASKNYYRIVLLGNVGSGKTTFCKQIVDSYLGGFSKSMKWEFRKHIQANILHRMVAMQSFEEFSDTLEEDEEFKRNFMVLQNATVADFDYSDDESNSFVQEVLDSAVYVGEHKVVQEICNALYLSAPWDFKYFRDVRRIFKNDYEPSKEDIFTCRKPTTGSCEYIIRHLHVQAKGNKTIRQEVIIEVIDVGGQRSERKSWEKQIELADGILYLVSMTDYAGKEGAVQDYYSYLSDNDKCNLKYTQELFKENFIIPKTRHIPIVLLETKVDLFRKMIEDNSPSMRECFPEYKGADGDYETACAFLTSQIKSKIKNSLNSKMLESKLERMPILRQNLTSKTNFALIFNRIWDKITFALQDIKSIEKYSKSGQVRKSSAQEMIMKRQAVKTHRASITDLGNMHMPGTPKSKAKQKLNFRRSISVLTGIPINARGSGTASVEELISGNNSLNLQRRRDARNSVQGIVRSKSYHWN</sequence>
<protein>
    <submittedName>
        <fullName evidence="7">Subunit alpha of guanine nucleotide-binding protein</fullName>
    </submittedName>
</protein>
<reference evidence="7 8" key="1">
    <citation type="submission" date="2018-07" db="EMBL/GenBank/DDBJ databases">
        <title>The complete nuclear genome of the prasinophyte Chloropicon primus (CCMP1205).</title>
        <authorList>
            <person name="Pombert J.-F."/>
            <person name="Otis C."/>
            <person name="Turmel M."/>
            <person name="Lemieux C."/>
        </authorList>
    </citation>
    <scope>NUCLEOTIDE SEQUENCE [LARGE SCALE GENOMIC DNA]</scope>
    <source>
        <strain evidence="7 8">CCMP1205</strain>
    </source>
</reference>
<dbReference type="PROSITE" id="PS51882">
    <property type="entry name" value="G_ALPHA"/>
    <property type="match status" value="1"/>
</dbReference>
<keyword evidence="2 5" id="KW-0547">Nucleotide-binding</keyword>
<evidence type="ECO:0000256" key="1">
    <source>
        <dbReference type="ARBA" id="ARBA00022723"/>
    </source>
</evidence>
<dbReference type="InterPro" id="IPR027417">
    <property type="entry name" value="P-loop_NTPase"/>
</dbReference>
<dbReference type="GO" id="GO:0001664">
    <property type="term" value="F:G protein-coupled receptor binding"/>
    <property type="evidence" value="ECO:0007669"/>
    <property type="project" value="TreeGrafter"/>
</dbReference>
<dbReference type="Proteomes" id="UP000316726">
    <property type="component" value="Chromosome 8"/>
</dbReference>
<dbReference type="Pfam" id="PF00503">
    <property type="entry name" value="G-alpha"/>
    <property type="match status" value="1"/>
</dbReference>
<dbReference type="PRINTS" id="PR00318">
    <property type="entry name" value="GPROTEINA"/>
</dbReference>
<dbReference type="EMBL" id="CP031041">
    <property type="protein sequence ID" value="QDZ22653.1"/>
    <property type="molecule type" value="Genomic_DNA"/>
</dbReference>
<evidence type="ECO:0000313" key="7">
    <source>
        <dbReference type="EMBL" id="QDZ22653.1"/>
    </source>
</evidence>
<evidence type="ECO:0000256" key="4">
    <source>
        <dbReference type="ARBA" id="ARBA00023224"/>
    </source>
</evidence>
<feature type="binding site" evidence="6">
    <location>
        <position position="161"/>
    </location>
    <ligand>
        <name>Mg(2+)</name>
        <dbReference type="ChEBI" id="CHEBI:18420"/>
    </ligand>
</feature>
<dbReference type="InterPro" id="IPR001019">
    <property type="entry name" value="Gprotein_alpha_su"/>
</dbReference>
<dbReference type="OrthoDB" id="5817230at2759"/>
<dbReference type="GO" id="GO:0003924">
    <property type="term" value="F:GTPase activity"/>
    <property type="evidence" value="ECO:0007669"/>
    <property type="project" value="InterPro"/>
</dbReference>
<dbReference type="FunFam" id="3.40.50.300:FF:000692">
    <property type="entry name" value="Guanine nucleotide-binding protein subunit alpha"/>
    <property type="match status" value="1"/>
</dbReference>
<dbReference type="GO" id="GO:0007188">
    <property type="term" value="P:adenylate cyclase-modulating G protein-coupled receptor signaling pathway"/>
    <property type="evidence" value="ECO:0007669"/>
    <property type="project" value="TreeGrafter"/>
</dbReference>
<dbReference type="GO" id="GO:0005525">
    <property type="term" value="F:GTP binding"/>
    <property type="evidence" value="ECO:0007669"/>
    <property type="project" value="UniProtKB-KW"/>
</dbReference>
<keyword evidence="6" id="KW-0460">Magnesium</keyword>
<dbReference type="AlphaFoldDB" id="A0A5B8MQG6"/>
<evidence type="ECO:0000256" key="6">
    <source>
        <dbReference type="PIRSR" id="PIRSR601019-2"/>
    </source>
</evidence>
<gene>
    <name evidence="7" type="ORF">A3770_08p51710</name>
</gene>
<dbReference type="SUPFAM" id="SSF47895">
    <property type="entry name" value="Transducin (alpha subunit), insertion domain"/>
    <property type="match status" value="1"/>
</dbReference>
<dbReference type="GO" id="GO:0031683">
    <property type="term" value="F:G-protein beta/gamma-subunit complex binding"/>
    <property type="evidence" value="ECO:0007669"/>
    <property type="project" value="InterPro"/>
</dbReference>
<proteinExistence type="predicted"/>
<dbReference type="STRING" id="1764295.A0A5B8MQG6"/>
<dbReference type="GO" id="GO:0005834">
    <property type="term" value="C:heterotrimeric G-protein complex"/>
    <property type="evidence" value="ECO:0007669"/>
    <property type="project" value="TreeGrafter"/>
</dbReference>
<dbReference type="GO" id="GO:0046872">
    <property type="term" value="F:metal ion binding"/>
    <property type="evidence" value="ECO:0007669"/>
    <property type="project" value="UniProtKB-KW"/>
</dbReference>